<gene>
    <name evidence="1" type="ORF">BJ970_007026</name>
</gene>
<dbReference type="EMBL" id="JACHIW010000002">
    <property type="protein sequence ID" value="MBB5159427.1"/>
    <property type="molecule type" value="Genomic_DNA"/>
</dbReference>
<proteinExistence type="predicted"/>
<evidence type="ECO:0000313" key="1">
    <source>
        <dbReference type="EMBL" id="MBB5159427.1"/>
    </source>
</evidence>
<dbReference type="Pfam" id="PF14428">
    <property type="entry name" value="DddA-like"/>
    <property type="match status" value="1"/>
</dbReference>
<keyword evidence="2" id="KW-1185">Reference proteome</keyword>
<dbReference type="RefSeq" id="WP_184731820.1">
    <property type="nucleotide sequence ID" value="NZ_JACHIW010000002.1"/>
</dbReference>
<dbReference type="InterPro" id="IPR032724">
    <property type="entry name" value="SCP1.201-like"/>
</dbReference>
<name>A0A840QH10_9PSEU</name>
<comment type="caution">
    <text evidence="1">The sequence shown here is derived from an EMBL/GenBank/DDBJ whole genome shotgun (WGS) entry which is preliminary data.</text>
</comment>
<accession>A0A840QH10</accession>
<evidence type="ECO:0008006" key="3">
    <source>
        <dbReference type="Google" id="ProtNLM"/>
    </source>
</evidence>
<evidence type="ECO:0000313" key="2">
    <source>
        <dbReference type="Proteomes" id="UP000584374"/>
    </source>
</evidence>
<dbReference type="AlphaFoldDB" id="A0A840QH10"/>
<sequence length="176" mass="18097">MRKALLVVGAIIIFIWWLNGASDARFGCGDDQTSAHAASGSCPSTLGGAAEDAEWAADRIASLPVRDDGDPTTGLLYDSEGTETRITSGDSGSAYEAAKGYISLPSKQVAGHVEAKAAATMRDAGETFAVLVLNNRPCTYASGVGCLRASAMILPAGSTMVLWWPDGGPTTVRGSA</sequence>
<reference evidence="1 2" key="1">
    <citation type="submission" date="2020-08" db="EMBL/GenBank/DDBJ databases">
        <title>Sequencing the genomes of 1000 actinobacteria strains.</title>
        <authorList>
            <person name="Klenk H.-P."/>
        </authorList>
    </citation>
    <scope>NUCLEOTIDE SEQUENCE [LARGE SCALE GENOMIC DNA]</scope>
    <source>
        <strain evidence="1 2">DSM 45584</strain>
    </source>
</reference>
<organism evidence="1 2">
    <name type="scientific">Saccharopolyspora phatthalungensis</name>
    <dbReference type="NCBI Taxonomy" id="664693"/>
    <lineage>
        <taxon>Bacteria</taxon>
        <taxon>Bacillati</taxon>
        <taxon>Actinomycetota</taxon>
        <taxon>Actinomycetes</taxon>
        <taxon>Pseudonocardiales</taxon>
        <taxon>Pseudonocardiaceae</taxon>
        <taxon>Saccharopolyspora</taxon>
    </lineage>
</organism>
<protein>
    <recommendedName>
        <fullName evidence="3">Nucleic acid/nucleotide deaminase of polymorphic system toxin</fullName>
    </recommendedName>
</protein>
<dbReference type="Proteomes" id="UP000584374">
    <property type="component" value="Unassembled WGS sequence"/>
</dbReference>